<evidence type="ECO:0000313" key="2">
    <source>
        <dbReference type="Proteomes" id="UP001631969"/>
    </source>
</evidence>
<sequence>MLMGVLVGVLCTVAAVAAALLFYRRMKQQNILAAARKAVEQGGISSVEEVVLGGVRQRVLIQTRRPATPVLLVLHGGPGMPVPGVGCREADWVFNLCTRRLLEQYTVVFWDQRGTGASWSRDIDPHSMHVEQHVEDAAQLVEWLTARFGTEKLTLCGISWGSLLGLKLAARCPQKLDAYFGLAQIVDWTGSDKEAYTWLLQEAKMHGHNKALRELERMGPPPYTLNLANWNQLRKWLMLLGGFIYNGGETKHPGMAAAFRLLLSSPDYSLGNLIRMFTRGMKLSYSPQTLRDMDAFNASIEIPRLEIPATFIHGRLDRVISGRLLEQYVDRLDSPQGKSLHWLERSAHMFCPDDARLVEELLLAGVNPTWSANTKNMAY</sequence>
<protein>
    <submittedName>
        <fullName evidence="1">Alpha/beta fold hydrolase</fullName>
    </submittedName>
</protein>
<organism evidence="1 2">
    <name type="scientific">Paenibacillus mesotrionivorans</name>
    <dbReference type="NCBI Taxonomy" id="3160968"/>
    <lineage>
        <taxon>Bacteria</taxon>
        <taxon>Bacillati</taxon>
        <taxon>Bacillota</taxon>
        <taxon>Bacilli</taxon>
        <taxon>Bacillales</taxon>
        <taxon>Paenibacillaceae</taxon>
        <taxon>Paenibacillus</taxon>
    </lineage>
</organism>
<reference evidence="1" key="1">
    <citation type="submission" date="2024-12" db="EMBL/GenBank/DDBJ databases">
        <authorList>
            <person name="Wu N."/>
        </authorList>
    </citation>
    <scope>NUCLEOTIDE SEQUENCE</scope>
    <source>
        <strain evidence="1">P15</strain>
    </source>
</reference>
<dbReference type="Proteomes" id="UP001631969">
    <property type="component" value="Unassembled WGS sequence"/>
</dbReference>
<gene>
    <name evidence="1" type="ORF">ACI1P1_20985</name>
</gene>
<accession>A0ACC7P2Y0</accession>
<name>A0ACC7P2Y0_9BACL</name>
<proteinExistence type="predicted"/>
<keyword evidence="2" id="KW-1185">Reference proteome</keyword>
<evidence type="ECO:0000313" key="1">
    <source>
        <dbReference type="EMBL" id="MFM9330770.1"/>
    </source>
</evidence>
<dbReference type="EMBL" id="JBJURJ010000014">
    <property type="protein sequence ID" value="MFM9330770.1"/>
    <property type="molecule type" value="Genomic_DNA"/>
</dbReference>
<keyword evidence="1" id="KW-0378">Hydrolase</keyword>
<comment type="caution">
    <text evidence="1">The sequence shown here is derived from an EMBL/GenBank/DDBJ whole genome shotgun (WGS) entry which is preliminary data.</text>
</comment>